<keyword evidence="5 8" id="KW-0378">Hydrolase</keyword>
<protein>
    <recommendedName>
        <fullName evidence="3 8">Alpha-galactosidase</fullName>
        <ecNumber evidence="3 8">3.2.1.22</ecNumber>
    </recommendedName>
    <alternativeName>
        <fullName evidence="8">Melibiase</fullName>
    </alternativeName>
</protein>
<evidence type="ECO:0000256" key="9">
    <source>
        <dbReference type="SAM" id="SignalP"/>
    </source>
</evidence>
<dbReference type="Proteomes" id="UP000539175">
    <property type="component" value="Unassembled WGS sequence"/>
</dbReference>
<evidence type="ECO:0000256" key="3">
    <source>
        <dbReference type="ARBA" id="ARBA00012755"/>
    </source>
</evidence>
<organism evidence="11 12">
    <name type="scientific">Nitrospirillum iridis</name>
    <dbReference type="NCBI Taxonomy" id="765888"/>
    <lineage>
        <taxon>Bacteria</taxon>
        <taxon>Pseudomonadati</taxon>
        <taxon>Pseudomonadota</taxon>
        <taxon>Alphaproteobacteria</taxon>
        <taxon>Rhodospirillales</taxon>
        <taxon>Azospirillaceae</taxon>
        <taxon>Nitrospirillum</taxon>
    </lineage>
</organism>
<feature type="domain" description="Alpha galactosidase C-terminal" evidence="10">
    <location>
        <begin position="324"/>
        <end position="399"/>
    </location>
</feature>
<keyword evidence="4 9" id="KW-0732">Signal</keyword>
<proteinExistence type="inferred from homology"/>
<dbReference type="FunFam" id="2.60.40.1180:FF:000008">
    <property type="entry name" value="Alpha-galactosidase"/>
    <property type="match status" value="1"/>
</dbReference>
<comment type="similarity">
    <text evidence="2 8">Belongs to the glycosyl hydrolase 27 family.</text>
</comment>
<dbReference type="Pfam" id="PF17801">
    <property type="entry name" value="Melibiase_C"/>
    <property type="match status" value="1"/>
</dbReference>
<feature type="chain" id="PRO_5031373344" description="Alpha-galactosidase" evidence="9">
    <location>
        <begin position="26"/>
        <end position="404"/>
    </location>
</feature>
<keyword evidence="12" id="KW-1185">Reference proteome</keyword>
<dbReference type="InterPro" id="IPR002241">
    <property type="entry name" value="Glyco_hydro_27"/>
</dbReference>
<dbReference type="CDD" id="cd14792">
    <property type="entry name" value="GH27"/>
    <property type="match status" value="1"/>
</dbReference>
<dbReference type="InterPro" id="IPR013785">
    <property type="entry name" value="Aldolase_TIM"/>
</dbReference>
<feature type="signal peptide" evidence="9">
    <location>
        <begin position="1"/>
        <end position="25"/>
    </location>
</feature>
<dbReference type="InterPro" id="IPR017853">
    <property type="entry name" value="GH"/>
</dbReference>
<evidence type="ECO:0000313" key="11">
    <source>
        <dbReference type="EMBL" id="MBB6251765.1"/>
    </source>
</evidence>
<evidence type="ECO:0000256" key="1">
    <source>
        <dbReference type="ARBA" id="ARBA00001255"/>
    </source>
</evidence>
<keyword evidence="6 8" id="KW-1015">Disulfide bond</keyword>
<dbReference type="RefSeq" id="WP_184800467.1">
    <property type="nucleotide sequence ID" value="NZ_JACIIZ010000005.1"/>
</dbReference>
<reference evidence="11 12" key="1">
    <citation type="submission" date="2020-08" db="EMBL/GenBank/DDBJ databases">
        <title>Genomic Encyclopedia of Type Strains, Phase IV (KMG-IV): sequencing the most valuable type-strain genomes for metagenomic binning, comparative biology and taxonomic classification.</title>
        <authorList>
            <person name="Goeker M."/>
        </authorList>
    </citation>
    <scope>NUCLEOTIDE SEQUENCE [LARGE SCALE GENOMIC DNA]</scope>
    <source>
        <strain evidence="11 12">DSM 22198</strain>
    </source>
</reference>
<evidence type="ECO:0000256" key="8">
    <source>
        <dbReference type="RuleBase" id="RU361168"/>
    </source>
</evidence>
<evidence type="ECO:0000256" key="7">
    <source>
        <dbReference type="ARBA" id="ARBA00023295"/>
    </source>
</evidence>
<dbReference type="PROSITE" id="PS00512">
    <property type="entry name" value="ALPHA_GALACTOSIDASE"/>
    <property type="match status" value="1"/>
</dbReference>
<dbReference type="Pfam" id="PF16499">
    <property type="entry name" value="Melibiase_2"/>
    <property type="match status" value="1"/>
</dbReference>
<dbReference type="Gene3D" id="3.20.20.70">
    <property type="entry name" value="Aldolase class I"/>
    <property type="match status" value="1"/>
</dbReference>
<dbReference type="PANTHER" id="PTHR11452:SF75">
    <property type="entry name" value="ALPHA-GALACTOSIDASE MEL1"/>
    <property type="match status" value="1"/>
</dbReference>
<keyword evidence="7 8" id="KW-0326">Glycosidase</keyword>
<dbReference type="EC" id="3.2.1.22" evidence="3 8"/>
<dbReference type="SUPFAM" id="SSF51445">
    <property type="entry name" value="(Trans)glycosidases"/>
    <property type="match status" value="1"/>
</dbReference>
<name>A0A7X0AXB4_9PROT</name>
<gene>
    <name evidence="11" type="ORF">FHS74_002316</name>
</gene>
<accession>A0A7X0AXB4</accession>
<dbReference type="Gene3D" id="2.60.40.1180">
    <property type="entry name" value="Golgi alpha-mannosidase II"/>
    <property type="match status" value="1"/>
</dbReference>
<evidence type="ECO:0000313" key="12">
    <source>
        <dbReference type="Proteomes" id="UP000539175"/>
    </source>
</evidence>
<dbReference type="SUPFAM" id="SSF51011">
    <property type="entry name" value="Glycosyl hydrolase domain"/>
    <property type="match status" value="1"/>
</dbReference>
<dbReference type="InterPro" id="IPR013780">
    <property type="entry name" value="Glyco_hydro_b"/>
</dbReference>
<evidence type="ECO:0000256" key="4">
    <source>
        <dbReference type="ARBA" id="ARBA00022729"/>
    </source>
</evidence>
<evidence type="ECO:0000259" key="10">
    <source>
        <dbReference type="Pfam" id="PF17801"/>
    </source>
</evidence>
<dbReference type="AlphaFoldDB" id="A0A7X0AXB4"/>
<dbReference type="InterPro" id="IPR000111">
    <property type="entry name" value="Glyco_hydro_27/36_CS"/>
</dbReference>
<evidence type="ECO:0000256" key="5">
    <source>
        <dbReference type="ARBA" id="ARBA00022801"/>
    </source>
</evidence>
<comment type="caution">
    <text evidence="11">The sequence shown here is derived from an EMBL/GenBank/DDBJ whole genome shotgun (WGS) entry which is preliminary data.</text>
</comment>
<comment type="catalytic activity">
    <reaction evidence="1 8">
        <text>Hydrolysis of terminal, non-reducing alpha-D-galactose residues in alpha-D-galactosides, including galactose oligosaccharides, galactomannans and galactolipids.</text>
        <dbReference type="EC" id="3.2.1.22"/>
    </reaction>
</comment>
<dbReference type="PANTHER" id="PTHR11452">
    <property type="entry name" value="ALPHA-GALACTOSIDASE/ALPHA-N-ACETYLGALACTOSAMINIDASE"/>
    <property type="match status" value="1"/>
</dbReference>
<dbReference type="FunFam" id="3.20.20.70:FF:000202">
    <property type="entry name" value="Alpha-galactosidase"/>
    <property type="match status" value="1"/>
</dbReference>
<evidence type="ECO:0000256" key="6">
    <source>
        <dbReference type="ARBA" id="ARBA00023157"/>
    </source>
</evidence>
<evidence type="ECO:0000256" key="2">
    <source>
        <dbReference type="ARBA" id="ARBA00009743"/>
    </source>
</evidence>
<dbReference type="EMBL" id="JACIIZ010000005">
    <property type="protein sequence ID" value="MBB6251765.1"/>
    <property type="molecule type" value="Genomic_DNA"/>
</dbReference>
<dbReference type="InterPro" id="IPR041233">
    <property type="entry name" value="Melibiase_C"/>
</dbReference>
<dbReference type="PRINTS" id="PR00740">
    <property type="entry name" value="GLHYDRLASE27"/>
</dbReference>
<sequence length="404" mass="43756">MRRVLLALAALLFVPLLLLAPPALADDPNDVEPPRPANGLALTPPMGWNTWNKFGCEINEEVIRKAADALVATGMAGAGYKYVVIDDCWHGGRDAHGDMQADPVRFPSGLKALADYIHSKGLKFGIYSDAGKMTCGKRPGSLGHEYQDAAQYAAWGVDYLKYDWCYTGTLDAKAAYTLMSDALRASGRDIVFSMCEWGTAKPWLWAQNVGNLWRSTGDIYDGWQGKKTYSLGVMDIVDLQADLYPYAGPGHWNDPDMLEVGNGGMTDTEYRSHFSLWALMAAPLIAGNDLTTMSPATKAILTNAEVIAVDQDPLGAQGRRVAKQGDLEVWARPLASGDRAVVLLNRGVAPAKITVNWTDLGFPAKVPAKVRDLWLAKDQGTVKGAYTAEVASHGVVMVTIRPAV</sequence>
<dbReference type="GO" id="GO:0004557">
    <property type="term" value="F:alpha-galactosidase activity"/>
    <property type="evidence" value="ECO:0007669"/>
    <property type="project" value="UniProtKB-EC"/>
</dbReference>
<dbReference type="GO" id="GO:0016052">
    <property type="term" value="P:carbohydrate catabolic process"/>
    <property type="evidence" value="ECO:0007669"/>
    <property type="project" value="UniProtKB-ARBA"/>
</dbReference>